<dbReference type="AlphaFoldDB" id="A0A0N4VPP5"/>
<dbReference type="GO" id="GO:0008830">
    <property type="term" value="F:dTDP-4-dehydrorhamnose 3,5-epimerase activity"/>
    <property type="evidence" value="ECO:0007669"/>
    <property type="project" value="InterPro"/>
</dbReference>
<name>A0A0N4VPP5_ENTVE</name>
<dbReference type="EMBL" id="UXUI01013553">
    <property type="protein sequence ID" value="VDD97390.1"/>
    <property type="molecule type" value="Genomic_DNA"/>
</dbReference>
<dbReference type="Pfam" id="PF00908">
    <property type="entry name" value="dTDP_sugar_isom"/>
    <property type="match status" value="1"/>
</dbReference>
<organism evidence="3">
    <name type="scientific">Enterobius vermicularis</name>
    <name type="common">Human pinworm</name>
    <dbReference type="NCBI Taxonomy" id="51028"/>
    <lineage>
        <taxon>Eukaryota</taxon>
        <taxon>Metazoa</taxon>
        <taxon>Ecdysozoa</taxon>
        <taxon>Nematoda</taxon>
        <taxon>Chromadorea</taxon>
        <taxon>Rhabditida</taxon>
        <taxon>Spirurina</taxon>
        <taxon>Oxyuridomorpha</taxon>
        <taxon>Oxyuroidea</taxon>
        <taxon>Oxyuridae</taxon>
        <taxon>Enterobius</taxon>
    </lineage>
</organism>
<dbReference type="NCBIfam" id="TIGR01221">
    <property type="entry name" value="rmlC"/>
    <property type="match status" value="1"/>
</dbReference>
<dbReference type="GO" id="GO:0005829">
    <property type="term" value="C:cytosol"/>
    <property type="evidence" value="ECO:0007669"/>
    <property type="project" value="TreeGrafter"/>
</dbReference>
<reference evidence="3" key="1">
    <citation type="submission" date="2017-02" db="UniProtKB">
        <authorList>
            <consortium name="WormBaseParasite"/>
        </authorList>
    </citation>
    <scope>IDENTIFICATION</scope>
</reference>
<dbReference type="CDD" id="cd00438">
    <property type="entry name" value="cupin_RmlC"/>
    <property type="match status" value="1"/>
</dbReference>
<dbReference type="OrthoDB" id="9973973at2759"/>
<reference evidence="1 2" key="2">
    <citation type="submission" date="2018-10" db="EMBL/GenBank/DDBJ databases">
        <authorList>
            <consortium name="Pathogen Informatics"/>
        </authorList>
    </citation>
    <scope>NUCLEOTIDE SEQUENCE [LARGE SCALE GENOMIC DNA]</scope>
</reference>
<dbReference type="InterPro" id="IPR014710">
    <property type="entry name" value="RmlC-like_jellyroll"/>
</dbReference>
<sequence length="197" mass="22456">MGQPELAKRVKPEIISIPGFDDLKLIRPKAFPDSRGFFIESYNISDWESKLGFCEIFKQDNHSFSKFGVLRGLHIQPGMGKLVTVISGKIFDVAVDARPDSKTYGKWHAEVLDSTRPHFWIPDGFLHGFYTMSPEGAHVVYKCTDVYNPDTEFGVDPFDRDIAVSWPISKKEDLIISDRDRSHGSFRSILEKFDVIL</sequence>
<keyword evidence="2" id="KW-1185">Reference proteome</keyword>
<accession>A0A0N4VPP5</accession>
<dbReference type="STRING" id="51028.A0A0N4VPP5"/>
<evidence type="ECO:0000313" key="3">
    <source>
        <dbReference type="WBParaSite" id="EVEC_0001297401-mRNA-1"/>
    </source>
</evidence>
<dbReference type="PANTHER" id="PTHR21047:SF2">
    <property type="entry name" value="THYMIDINE DIPHOSPHO-4-KETO-RHAMNOSE 3,5-EPIMERASE"/>
    <property type="match status" value="1"/>
</dbReference>
<dbReference type="Gene3D" id="2.60.120.10">
    <property type="entry name" value="Jelly Rolls"/>
    <property type="match status" value="1"/>
</dbReference>
<dbReference type="Proteomes" id="UP000274131">
    <property type="component" value="Unassembled WGS sequence"/>
</dbReference>
<evidence type="ECO:0000313" key="2">
    <source>
        <dbReference type="Proteomes" id="UP000274131"/>
    </source>
</evidence>
<dbReference type="GO" id="GO:0000271">
    <property type="term" value="P:polysaccharide biosynthetic process"/>
    <property type="evidence" value="ECO:0007669"/>
    <property type="project" value="TreeGrafter"/>
</dbReference>
<dbReference type="InterPro" id="IPR000888">
    <property type="entry name" value="RmlC-like"/>
</dbReference>
<evidence type="ECO:0000313" key="1">
    <source>
        <dbReference type="EMBL" id="VDD97390.1"/>
    </source>
</evidence>
<dbReference type="InterPro" id="IPR011051">
    <property type="entry name" value="RmlC_Cupin_sf"/>
</dbReference>
<dbReference type="PANTHER" id="PTHR21047">
    <property type="entry name" value="DTDP-6-DEOXY-D-GLUCOSE-3,5 EPIMERASE"/>
    <property type="match status" value="1"/>
</dbReference>
<dbReference type="WBParaSite" id="EVEC_0001297401-mRNA-1">
    <property type="protein sequence ID" value="EVEC_0001297401-mRNA-1"/>
    <property type="gene ID" value="EVEC_0001297401"/>
</dbReference>
<dbReference type="SUPFAM" id="SSF51182">
    <property type="entry name" value="RmlC-like cupins"/>
    <property type="match status" value="1"/>
</dbReference>
<gene>
    <name evidence="1" type="ORF">EVEC_LOCUS12141</name>
</gene>
<protein>
    <submittedName>
        <fullName evidence="3">Thymidine diphospho-4-keto-rhamnose 3,5-epimerase</fullName>
    </submittedName>
</protein>
<proteinExistence type="predicted"/>